<name>K2RQS8_MACPH</name>
<dbReference type="AlphaFoldDB" id="K2RQS8"/>
<dbReference type="HOGENOM" id="CLU_1787197_0_0_1"/>
<reference evidence="2 3" key="1">
    <citation type="journal article" date="2012" name="BMC Genomics">
        <title>Tools to kill: Genome of one of the most destructive plant pathogenic fungi Macrophomina phaseolina.</title>
        <authorList>
            <person name="Islam M.S."/>
            <person name="Haque M.S."/>
            <person name="Islam M.M."/>
            <person name="Emdad E.M."/>
            <person name="Halim A."/>
            <person name="Hossen Q.M.M."/>
            <person name="Hossain M.Z."/>
            <person name="Ahmed B."/>
            <person name="Rahim S."/>
            <person name="Rahman M.S."/>
            <person name="Alam M.M."/>
            <person name="Hou S."/>
            <person name="Wan X."/>
            <person name="Saito J.A."/>
            <person name="Alam M."/>
        </authorList>
    </citation>
    <scope>NUCLEOTIDE SEQUENCE [LARGE SCALE GENOMIC DNA]</scope>
    <source>
        <strain evidence="2 3">MS6</strain>
    </source>
</reference>
<evidence type="ECO:0000313" key="2">
    <source>
        <dbReference type="EMBL" id="EKG17048.1"/>
    </source>
</evidence>
<proteinExistence type="predicted"/>
<keyword evidence="1" id="KW-1133">Transmembrane helix</keyword>
<dbReference type="VEuPathDB" id="FungiDB:MPH_05738"/>
<evidence type="ECO:0000313" key="3">
    <source>
        <dbReference type="Proteomes" id="UP000007129"/>
    </source>
</evidence>
<keyword evidence="1" id="KW-0812">Transmembrane</keyword>
<dbReference type="Proteomes" id="UP000007129">
    <property type="component" value="Unassembled WGS sequence"/>
</dbReference>
<organism evidence="2 3">
    <name type="scientific">Macrophomina phaseolina (strain MS6)</name>
    <name type="common">Charcoal rot fungus</name>
    <dbReference type="NCBI Taxonomy" id="1126212"/>
    <lineage>
        <taxon>Eukaryota</taxon>
        <taxon>Fungi</taxon>
        <taxon>Dikarya</taxon>
        <taxon>Ascomycota</taxon>
        <taxon>Pezizomycotina</taxon>
        <taxon>Dothideomycetes</taxon>
        <taxon>Dothideomycetes incertae sedis</taxon>
        <taxon>Botryosphaeriales</taxon>
        <taxon>Botryosphaeriaceae</taxon>
        <taxon>Macrophomina</taxon>
    </lineage>
</organism>
<feature type="transmembrane region" description="Helical" evidence="1">
    <location>
        <begin position="24"/>
        <end position="44"/>
    </location>
</feature>
<protein>
    <submittedName>
        <fullName evidence="2">Uncharacterized protein</fullName>
    </submittedName>
</protein>
<dbReference type="EMBL" id="AHHD01000257">
    <property type="protein sequence ID" value="EKG17048.1"/>
    <property type="molecule type" value="Genomic_DNA"/>
</dbReference>
<accession>K2RQS8</accession>
<keyword evidence="1" id="KW-0472">Membrane</keyword>
<gene>
    <name evidence="2" type="ORF">MPH_05738</name>
</gene>
<dbReference type="InParanoid" id="K2RQS8"/>
<evidence type="ECO:0000256" key="1">
    <source>
        <dbReference type="SAM" id="Phobius"/>
    </source>
</evidence>
<comment type="caution">
    <text evidence="2">The sequence shown here is derived from an EMBL/GenBank/DDBJ whole genome shotgun (WGS) entry which is preliminary data.</text>
</comment>
<sequence length="145" mass="16453">MFLQALQVLFSAELIQNASSASLSFSIGATAIFITLFCLLRLYFPDLALSWPLRSPPLCHQRGLCPARHSQRLLRRAAACHRNLVKSCWYRRSAPIRSIFSFCGWAATPRLLQSRSRALVVIHLLLSQSQAGGHPLRRFPYFRDV</sequence>